<keyword evidence="3" id="KW-0611">Plant defense</keyword>
<dbReference type="InterPro" id="IPR058546">
    <property type="entry name" value="RPS4B/Roq1-like_LRR"/>
</dbReference>
<dbReference type="InterPro" id="IPR027417">
    <property type="entry name" value="P-loop_NTPase"/>
</dbReference>
<feature type="compositionally biased region" description="Basic and acidic residues" evidence="5">
    <location>
        <begin position="1049"/>
        <end position="1058"/>
    </location>
</feature>
<dbReference type="Gene3D" id="3.40.50.300">
    <property type="entry name" value="P-loop containing nucleotide triphosphate hydrolases"/>
    <property type="match status" value="1"/>
</dbReference>
<dbReference type="AlphaFoldDB" id="A0A2N9ECT0"/>
<organism evidence="7">
    <name type="scientific">Fagus sylvatica</name>
    <name type="common">Beechnut</name>
    <dbReference type="NCBI Taxonomy" id="28930"/>
    <lineage>
        <taxon>Eukaryota</taxon>
        <taxon>Viridiplantae</taxon>
        <taxon>Streptophyta</taxon>
        <taxon>Embryophyta</taxon>
        <taxon>Tracheophyta</taxon>
        <taxon>Spermatophyta</taxon>
        <taxon>Magnoliopsida</taxon>
        <taxon>eudicotyledons</taxon>
        <taxon>Gunneridae</taxon>
        <taxon>Pentapetalae</taxon>
        <taxon>rosids</taxon>
        <taxon>fabids</taxon>
        <taxon>Fagales</taxon>
        <taxon>Fagaceae</taxon>
        <taxon>Fagus</taxon>
    </lineage>
</organism>
<dbReference type="InterPro" id="IPR032675">
    <property type="entry name" value="LRR_dom_sf"/>
</dbReference>
<dbReference type="Gene3D" id="3.80.10.10">
    <property type="entry name" value="Ribonuclease Inhibitor"/>
    <property type="match status" value="2"/>
</dbReference>
<dbReference type="PANTHER" id="PTHR11017:SF559">
    <property type="entry name" value="DISEASE RESISTANCE PROTEIN CHL1"/>
    <property type="match status" value="1"/>
</dbReference>
<proteinExistence type="predicted"/>
<dbReference type="InterPro" id="IPR003591">
    <property type="entry name" value="Leu-rich_rpt_typical-subtyp"/>
</dbReference>
<dbReference type="InterPro" id="IPR000157">
    <property type="entry name" value="TIR_dom"/>
</dbReference>
<dbReference type="InterPro" id="IPR035897">
    <property type="entry name" value="Toll_tir_struct_dom_sf"/>
</dbReference>
<feature type="compositionally biased region" description="Basic and acidic residues" evidence="5">
    <location>
        <begin position="1099"/>
        <end position="1117"/>
    </location>
</feature>
<evidence type="ECO:0000256" key="3">
    <source>
        <dbReference type="ARBA" id="ARBA00022821"/>
    </source>
</evidence>
<dbReference type="Pfam" id="PF01582">
    <property type="entry name" value="TIR"/>
    <property type="match status" value="1"/>
</dbReference>
<gene>
    <name evidence="7" type="ORF">FSB_LOCUS231</name>
</gene>
<keyword evidence="2" id="KW-0677">Repeat</keyword>
<dbReference type="EMBL" id="OIVN01000003">
    <property type="protein sequence ID" value="SPC72349.1"/>
    <property type="molecule type" value="Genomic_DNA"/>
</dbReference>
<dbReference type="PROSITE" id="PS50104">
    <property type="entry name" value="TIR"/>
    <property type="match status" value="1"/>
</dbReference>
<evidence type="ECO:0000256" key="2">
    <source>
        <dbReference type="ARBA" id="ARBA00022737"/>
    </source>
</evidence>
<name>A0A2N9ECT0_FAGSY</name>
<dbReference type="GO" id="GO:0007165">
    <property type="term" value="P:signal transduction"/>
    <property type="evidence" value="ECO:0007669"/>
    <property type="project" value="InterPro"/>
</dbReference>
<dbReference type="Gene3D" id="3.40.50.10140">
    <property type="entry name" value="Toll/interleukin-1 receptor homology (TIR) domain"/>
    <property type="match status" value="1"/>
</dbReference>
<keyword evidence="1" id="KW-0433">Leucine-rich repeat</keyword>
<dbReference type="InterPro" id="IPR044974">
    <property type="entry name" value="Disease_R_plants"/>
</dbReference>
<dbReference type="Pfam" id="PF00931">
    <property type="entry name" value="NB-ARC"/>
    <property type="match status" value="1"/>
</dbReference>
<dbReference type="SUPFAM" id="SSF52058">
    <property type="entry name" value="L domain-like"/>
    <property type="match status" value="2"/>
</dbReference>
<evidence type="ECO:0000256" key="1">
    <source>
        <dbReference type="ARBA" id="ARBA00022614"/>
    </source>
</evidence>
<dbReference type="SUPFAM" id="SSF52540">
    <property type="entry name" value="P-loop containing nucleoside triphosphate hydrolases"/>
    <property type="match status" value="1"/>
</dbReference>
<keyword evidence="4" id="KW-0520">NAD</keyword>
<evidence type="ECO:0000256" key="4">
    <source>
        <dbReference type="ARBA" id="ARBA00023027"/>
    </source>
</evidence>
<evidence type="ECO:0000256" key="5">
    <source>
        <dbReference type="SAM" id="MobiDB-lite"/>
    </source>
</evidence>
<feature type="domain" description="TIR" evidence="6">
    <location>
        <begin position="22"/>
        <end position="188"/>
    </location>
</feature>
<dbReference type="SUPFAM" id="SSF52200">
    <property type="entry name" value="Toll/Interleukin receptor TIR domain"/>
    <property type="match status" value="1"/>
</dbReference>
<dbReference type="Pfam" id="PF23286">
    <property type="entry name" value="LRR_13"/>
    <property type="match status" value="1"/>
</dbReference>
<dbReference type="SMART" id="SM00369">
    <property type="entry name" value="LRR_TYP"/>
    <property type="match status" value="4"/>
</dbReference>
<accession>A0A2N9ECT0</accession>
<dbReference type="InterPro" id="IPR011713">
    <property type="entry name" value="Leu-rich_rpt_3"/>
</dbReference>
<dbReference type="GO" id="GO:0006952">
    <property type="term" value="P:defense response"/>
    <property type="evidence" value="ECO:0007669"/>
    <property type="project" value="InterPro"/>
</dbReference>
<feature type="region of interest" description="Disordered" evidence="5">
    <location>
        <begin position="1027"/>
        <end position="1123"/>
    </location>
</feature>
<dbReference type="PANTHER" id="PTHR11017">
    <property type="entry name" value="LEUCINE-RICH REPEAT-CONTAINING PROTEIN"/>
    <property type="match status" value="1"/>
</dbReference>
<feature type="compositionally biased region" description="Basic and acidic residues" evidence="5">
    <location>
        <begin position="1072"/>
        <end position="1081"/>
    </location>
</feature>
<dbReference type="Pfam" id="PF07725">
    <property type="entry name" value="LRR_3"/>
    <property type="match status" value="1"/>
</dbReference>
<dbReference type="SMART" id="SM00255">
    <property type="entry name" value="TIR"/>
    <property type="match status" value="1"/>
</dbReference>
<evidence type="ECO:0000313" key="7">
    <source>
        <dbReference type="EMBL" id="SPC72349.1"/>
    </source>
</evidence>
<dbReference type="PRINTS" id="PR00364">
    <property type="entry name" value="DISEASERSIST"/>
</dbReference>
<reference evidence="7" key="1">
    <citation type="submission" date="2018-02" db="EMBL/GenBank/DDBJ databases">
        <authorList>
            <person name="Cohen D.B."/>
            <person name="Kent A.D."/>
        </authorList>
    </citation>
    <scope>NUCLEOTIDE SEQUENCE</scope>
</reference>
<protein>
    <recommendedName>
        <fullName evidence="6">TIR domain-containing protein</fullName>
    </recommendedName>
</protein>
<dbReference type="FunFam" id="3.40.50.10140:FF:000007">
    <property type="entry name" value="Disease resistance protein (TIR-NBS-LRR class)"/>
    <property type="match status" value="1"/>
</dbReference>
<evidence type="ECO:0000259" key="6">
    <source>
        <dbReference type="PROSITE" id="PS50104"/>
    </source>
</evidence>
<sequence>MDSMSTERASSSSLSSSFRPRWTHDVFLSFRGEDTRNNFTDHLFNALKQKGIFTFRDDEKLERGKSISLELSKAIEKSRFAIVIFSRNYASSTWCLDELVKIVGCMKEIRMTVLPAFYNVDPSNVREQKGAFAQAFVEHEERFKENIDKVQKWRDALTEVANISGCHLKDRPETEFVQEIVEAILNKLSYTLPEMKGLVGINSRVEKMKSHLAIGLNNIRIIGIWGTGGMGKTTLAKVVYGMISNQFEACSFIANVREVFEKDGLLQLQKKLLKDLLMERDVNIHDVDNGILMIKNRLRHKKILLVLDDVNELVQLEKLVGEHDWFGPGSRVIITTRDEHLLVIHEINEIYEVEALNDDEALQLFSLKAFRKDHPTKYYVELSQDFVHYANGLPLAIEAIVRQECPQDPGKRSRLWLYKDIDSVLTKNTGTKEIQCIALEWVGPKKVDWNPEAFSKMQYLKLLQIHHVQLMHAPKHLPNSLRFLDWSGCPLKSLPSSFQSNELVELCMRNSNIERLWKGTKNFERLKFIHLDGSLKLIETPDFTAVPNLEKLVLEYCINLRGIHPSIGVHKKLILLDLGGCKNLKTLPSKFEMESLEILNLSRCSKIKTIPEFGRNMKRLCKLYLDGTAITKLPTSIEHLTGLISLNLRDYKNLVCLPSTIFNSKLLKDVDISGCSKLERLPENLGNAKSIEELYLDGSGITKLPTSIEHLTGLTSLNLRDCKSLVSLPSTIFNLKLLKYVYISGCSKLERLPENLGNAESVEVLDVSGTAIRHVPSSIGMLKKLKVLSFRGCKGSLSSNKSWYELFPFYSTLRVPMDLLSSSLSGLCSLSVLDLRDCNLKAIPNDIGCLFSLKDLFLIGNDFVCLPESIDQLSNLLRMWLDDCTSLQSLPNLPLNIWDMGARGCSSLHMLPDQLKVTKYLHFDDCFKLTANQDFTDMYLAMIKKYLQGLLSPQDVYDMNIVIPGSEILEGSSSNLKVKKCGIRMVYKKDIEDHNRITAQCNNNITPYEGMDVPHHNFDNSTVVVETNKAKRSRDEAGPSGQGSSNDVPHPKRIERLTEFMAQGNSDGEESSEFKECREELSDWQESSESDLEGGLIDRCQDAIERDGETGWEEGEKVQSLMP</sequence>
<dbReference type="InterPro" id="IPR002182">
    <property type="entry name" value="NB-ARC"/>
</dbReference>
<feature type="compositionally biased region" description="Acidic residues" evidence="5">
    <location>
        <begin position="1082"/>
        <end position="1092"/>
    </location>
</feature>
<dbReference type="GO" id="GO:0043531">
    <property type="term" value="F:ADP binding"/>
    <property type="evidence" value="ECO:0007669"/>
    <property type="project" value="InterPro"/>
</dbReference>